<dbReference type="EMBL" id="SNTY01000018">
    <property type="protein sequence ID" value="TEU27944.1"/>
    <property type="molecule type" value="Genomic_DNA"/>
</dbReference>
<reference evidence="3 4" key="1">
    <citation type="submission" date="2019-03" db="EMBL/GenBank/DDBJ databases">
        <title>Alkanindiges illinoisensis: a potential pathogenic isolated from ascites of a gastric cancer patient with abdominal metastasis.</title>
        <authorList>
            <person name="Hu X."/>
            <person name="Yang B."/>
            <person name="Yan X."/>
            <person name="Lin L."/>
            <person name="Zhao H."/>
            <person name="Zhou F."/>
            <person name="Su B."/>
            <person name="Chen J."/>
            <person name="Rui Y."/>
            <person name="Wang Q."/>
            <person name="Zheng L."/>
        </authorList>
    </citation>
    <scope>NUCLEOTIDE SEQUENCE [LARGE SCALE GENOMIC DNA]</scope>
    <source>
        <strain evidence="3 4">NFYY 23406</strain>
    </source>
</reference>
<dbReference type="PANTHER" id="PTHR39555:SF1">
    <property type="entry name" value="TYPE IV PILUS INNER MEMBRANE COMPONENT PILO"/>
    <property type="match status" value="1"/>
</dbReference>
<keyword evidence="4" id="KW-1185">Reference proteome</keyword>
<sequence length="237" mass="26884">MDDFDDSTLEKDELLAPKKKPFNFQEFINSFNSLDPQNMGSWPTSVKITIYIFILLMTLALAYFVLIRPLLNDIDNARAQEESLLNEYREKDSKLRNLQLYQKQIEDMERTFGELLQQLPKETEIPGLVEDINFTGVSSGLRFNNISVQPEVKQEFFIELPISIVAQGDYHAFGSFVSGLAALPRIVTLHDFVIETLPEAETKSEVPVLKMTVQAKTYRYNDQPAEDSTAPAAGAPK</sequence>
<comment type="caution">
    <text evidence="3">The sequence shown here is derived from an EMBL/GenBank/DDBJ whole genome shotgun (WGS) entry which is preliminary data.</text>
</comment>
<evidence type="ECO:0000256" key="1">
    <source>
        <dbReference type="SAM" id="Coils"/>
    </source>
</evidence>
<keyword evidence="2" id="KW-0472">Membrane</keyword>
<dbReference type="Gene3D" id="3.30.70.60">
    <property type="match status" value="1"/>
</dbReference>
<gene>
    <name evidence="3" type="ORF">E2B99_06020</name>
</gene>
<dbReference type="InterPro" id="IPR014717">
    <property type="entry name" value="Transl_elong_EF1B/ribsomal_bS6"/>
</dbReference>
<keyword evidence="2" id="KW-0812">Transmembrane</keyword>
<dbReference type="STRING" id="1120977.GCA_000619845_02040"/>
<evidence type="ECO:0000256" key="2">
    <source>
        <dbReference type="SAM" id="Phobius"/>
    </source>
</evidence>
<feature type="transmembrane region" description="Helical" evidence="2">
    <location>
        <begin position="48"/>
        <end position="66"/>
    </location>
</feature>
<dbReference type="Pfam" id="PF04350">
    <property type="entry name" value="PilO"/>
    <property type="match status" value="1"/>
</dbReference>
<evidence type="ECO:0008006" key="5">
    <source>
        <dbReference type="Google" id="ProtNLM"/>
    </source>
</evidence>
<dbReference type="GO" id="GO:0043107">
    <property type="term" value="P:type IV pilus-dependent motility"/>
    <property type="evidence" value="ECO:0007669"/>
    <property type="project" value="InterPro"/>
</dbReference>
<name>A0A4Y7XEB8_9GAMM</name>
<dbReference type="PIRSF" id="PIRSF016482">
    <property type="entry name" value="PilO"/>
    <property type="match status" value="1"/>
</dbReference>
<organism evidence="3 4">
    <name type="scientific">Alkanindiges illinoisensis</name>
    <dbReference type="NCBI Taxonomy" id="197183"/>
    <lineage>
        <taxon>Bacteria</taxon>
        <taxon>Pseudomonadati</taxon>
        <taxon>Pseudomonadota</taxon>
        <taxon>Gammaproteobacteria</taxon>
        <taxon>Moraxellales</taxon>
        <taxon>Moraxellaceae</taxon>
        <taxon>Alkanindiges</taxon>
    </lineage>
</organism>
<dbReference type="GO" id="GO:0043683">
    <property type="term" value="P:type IV pilus assembly"/>
    <property type="evidence" value="ECO:0007669"/>
    <property type="project" value="InterPro"/>
</dbReference>
<dbReference type="RefSeq" id="WP_134244051.1">
    <property type="nucleotide sequence ID" value="NZ_SNTY01000018.1"/>
</dbReference>
<dbReference type="OrthoDB" id="9802133at2"/>
<dbReference type="Gene3D" id="1.10.287.540">
    <property type="entry name" value="Helix hairpin bin"/>
    <property type="match status" value="1"/>
</dbReference>
<dbReference type="InterPro" id="IPR007445">
    <property type="entry name" value="PilO"/>
</dbReference>
<accession>A0A4Y7XEB8</accession>
<keyword evidence="2" id="KW-1133">Transmembrane helix</keyword>
<dbReference type="Proteomes" id="UP000297834">
    <property type="component" value="Unassembled WGS sequence"/>
</dbReference>
<dbReference type="AlphaFoldDB" id="A0A4Y7XEB8"/>
<evidence type="ECO:0000313" key="3">
    <source>
        <dbReference type="EMBL" id="TEU27944.1"/>
    </source>
</evidence>
<dbReference type="PANTHER" id="PTHR39555">
    <property type="entry name" value="FIMBRIAL ASSEMBLY PROTEIN PILO-LIKE PROTEIN-RELATED"/>
    <property type="match status" value="1"/>
</dbReference>
<keyword evidence="1" id="KW-0175">Coiled coil</keyword>
<feature type="coiled-coil region" evidence="1">
    <location>
        <begin position="71"/>
        <end position="118"/>
    </location>
</feature>
<protein>
    <recommendedName>
        <fullName evidence="5">Pilus assembly protein PilP</fullName>
    </recommendedName>
</protein>
<evidence type="ECO:0000313" key="4">
    <source>
        <dbReference type="Proteomes" id="UP000297834"/>
    </source>
</evidence>
<proteinExistence type="predicted"/>